<evidence type="ECO:0000259" key="2">
    <source>
        <dbReference type="Pfam" id="PF09925"/>
    </source>
</evidence>
<protein>
    <recommendedName>
        <fullName evidence="6">DUF4401 domain-containing protein</fullName>
    </recommendedName>
</protein>
<feature type="transmembrane region" description="Helical" evidence="1">
    <location>
        <begin position="626"/>
        <end position="644"/>
    </location>
</feature>
<organism evidence="4 5">
    <name type="scientific">Haemophilus haemolyticus</name>
    <dbReference type="NCBI Taxonomy" id="726"/>
    <lineage>
        <taxon>Bacteria</taxon>
        <taxon>Pseudomonadati</taxon>
        <taxon>Pseudomonadota</taxon>
        <taxon>Gammaproteobacteria</taxon>
        <taxon>Pasteurellales</taxon>
        <taxon>Pasteurellaceae</taxon>
        <taxon>Haemophilus</taxon>
    </lineage>
</organism>
<evidence type="ECO:0000259" key="3">
    <source>
        <dbReference type="Pfam" id="PF14351"/>
    </source>
</evidence>
<feature type="transmembrane region" description="Helical" evidence="1">
    <location>
        <begin position="304"/>
        <end position="330"/>
    </location>
</feature>
<feature type="transmembrane region" description="Helical" evidence="1">
    <location>
        <begin position="491"/>
        <end position="510"/>
    </location>
</feature>
<feature type="transmembrane region" description="Helical" evidence="1">
    <location>
        <begin position="691"/>
        <end position="709"/>
    </location>
</feature>
<dbReference type="InterPro" id="IPR018677">
    <property type="entry name" value="DUF2157"/>
</dbReference>
<reference evidence="4 5" key="1">
    <citation type="submission" date="2018-12" db="EMBL/GenBank/DDBJ databases">
        <authorList>
            <person name="Fluit A.C."/>
        </authorList>
    </citation>
    <scope>NUCLEOTIDE SEQUENCE [LARGE SCALE GENOMIC DNA]</scope>
    <source>
        <strain evidence="4 5">16-549009</strain>
    </source>
</reference>
<feature type="transmembrane region" description="Helical" evidence="1">
    <location>
        <begin position="461"/>
        <end position="479"/>
    </location>
</feature>
<feature type="transmembrane region" description="Helical" evidence="1">
    <location>
        <begin position="561"/>
        <end position="578"/>
    </location>
</feature>
<feature type="domain" description="DUF4401" evidence="3">
    <location>
        <begin position="307"/>
        <end position="671"/>
    </location>
</feature>
<dbReference type="Pfam" id="PF14351">
    <property type="entry name" value="DUF4401"/>
    <property type="match status" value="1"/>
</dbReference>
<feature type="transmembrane region" description="Helical" evidence="1">
    <location>
        <begin position="131"/>
        <end position="148"/>
    </location>
</feature>
<dbReference type="Pfam" id="PF14345">
    <property type="entry name" value="GDYXXLXY"/>
    <property type="match status" value="1"/>
</dbReference>
<dbReference type="EMBL" id="RWKG01000031">
    <property type="protein sequence ID" value="TDN41225.1"/>
    <property type="molecule type" value="Genomic_DNA"/>
</dbReference>
<dbReference type="Pfam" id="PF09925">
    <property type="entry name" value="DUF2157"/>
    <property type="match status" value="1"/>
</dbReference>
<feature type="transmembrane region" description="Helical" evidence="1">
    <location>
        <begin position="430"/>
        <end position="449"/>
    </location>
</feature>
<gene>
    <name evidence="4" type="ORF">EGH31_1242</name>
</gene>
<feature type="transmembrane region" description="Helical" evidence="1">
    <location>
        <begin position="273"/>
        <end position="292"/>
    </location>
</feature>
<dbReference type="InterPro" id="IPR025833">
    <property type="entry name" value="GDYXXLXY"/>
</dbReference>
<feature type="domain" description="DUF2157" evidence="2">
    <location>
        <begin position="18"/>
        <end position="130"/>
    </location>
</feature>
<evidence type="ECO:0000313" key="5">
    <source>
        <dbReference type="Proteomes" id="UP000294998"/>
    </source>
</evidence>
<keyword evidence="1" id="KW-1133">Transmembrane helix</keyword>
<feature type="transmembrane region" description="Helical" evidence="1">
    <location>
        <begin position="14"/>
        <end position="36"/>
    </location>
</feature>
<feature type="transmembrane region" description="Helical" evidence="1">
    <location>
        <begin position="365"/>
        <end position="383"/>
    </location>
</feature>
<feature type="transmembrane region" description="Helical" evidence="1">
    <location>
        <begin position="403"/>
        <end position="423"/>
    </location>
</feature>
<evidence type="ECO:0000256" key="1">
    <source>
        <dbReference type="SAM" id="Phobius"/>
    </source>
</evidence>
<comment type="caution">
    <text evidence="4">The sequence shown here is derived from an EMBL/GenBank/DDBJ whole genome shotgun (WGS) entry which is preliminary data.</text>
</comment>
<dbReference type="AlphaFoldDB" id="A0AAQ1YLK7"/>
<sequence length="887" mass="100745">MNTTGLFNLSWQRYLNLLFLLLTVGFLTSGIITLIAANLDYFSDLAKIYGLQTLLVVTVVLGIYCFIRESHRQAKEKLKWKTYSLFFVVSVLIGGLFALVGQTYQTGADVWQLFAVWTLCQLPFLLLFSNVASALLFAATANVAFYLFNEQNAYNSMCYAVLINAGLLVISELFSKAFHDQHWRILPKVFLVLTFVSLFGLIVIYDMYFYAYAWGELGRSPLSSLIIAIPALIALYVYHKYRFDFINLIISVIALLGAYCFWASLLIRGLEEGVVLGLIGFTFTIMAINWLVKRYKREYPNSKKFHWAISILWVVALLIAVVTIGVWLFFSFGLEESGALVFGILLFVVALFITLNKETDEQSKILAGLFFLIANCFLGFYLFVKFNGIFLLSRYESSEGSNLGIFISALIFTVIIIVSYKLMPNSLVRILLVTQLLVFWQISYNLYFHNYSLNNTWFNNAWFNKIQLLSSIVLFYWVMRPNQSARIHLKPIVWGIVLFSLWISVPSYMVPSYMAIPWVNYGFIDTDVSSDVMPADAMSFDNVLQVLSGQFWSHFQFDVSHILYLLVCALPLIVYALMNKHSESKHTEAVLILLVLTLFALGFVGIPVILYLTALLLLVYWTDSRAFFGLLVFAFVVYLGGFYYQLSIPLLYKGVLLVSFAIIFAIVTLFLHARYKAPSQSAVENDSVFKAPILLVGVFVIALLGAVNYKVQQFEDVLATGKPIVLKIAPVDPRSLMQGDYMVLNYAILSEFQQSQFLPESNESLETSESIDAGEANETIETIETSGIDESSPSKKKAYILVHLDKNHVATFCEEQSEIPTDFKHCTPNLYLPIRYKDGWLPKLPSQDYFFAEGKGEYYAQAEYAEYRFKDGILLLARLLDKDLKGL</sequence>
<dbReference type="Proteomes" id="UP000294998">
    <property type="component" value="Unassembled WGS sequence"/>
</dbReference>
<feature type="transmembrane region" description="Helical" evidence="1">
    <location>
        <begin position="590"/>
        <end position="620"/>
    </location>
</feature>
<keyword evidence="1" id="KW-0812">Transmembrane</keyword>
<feature type="transmembrane region" description="Helical" evidence="1">
    <location>
        <begin position="186"/>
        <end position="208"/>
    </location>
</feature>
<proteinExistence type="predicted"/>
<feature type="transmembrane region" description="Helical" evidence="1">
    <location>
        <begin position="245"/>
        <end position="267"/>
    </location>
</feature>
<accession>A0AAQ1YLK7</accession>
<feature type="transmembrane region" description="Helical" evidence="1">
    <location>
        <begin position="48"/>
        <end position="67"/>
    </location>
</feature>
<feature type="transmembrane region" description="Helical" evidence="1">
    <location>
        <begin position="336"/>
        <end position="353"/>
    </location>
</feature>
<feature type="transmembrane region" description="Helical" evidence="1">
    <location>
        <begin position="220"/>
        <end position="238"/>
    </location>
</feature>
<dbReference type="RefSeq" id="WP_133498985.1">
    <property type="nucleotide sequence ID" value="NZ_RWKG01000031.1"/>
</dbReference>
<evidence type="ECO:0008006" key="6">
    <source>
        <dbReference type="Google" id="ProtNLM"/>
    </source>
</evidence>
<evidence type="ECO:0000313" key="4">
    <source>
        <dbReference type="EMBL" id="TDN41225.1"/>
    </source>
</evidence>
<feature type="transmembrane region" description="Helical" evidence="1">
    <location>
        <begin position="83"/>
        <end position="104"/>
    </location>
</feature>
<feature type="transmembrane region" description="Helical" evidence="1">
    <location>
        <begin position="651"/>
        <end position="671"/>
    </location>
</feature>
<keyword evidence="1" id="KW-0472">Membrane</keyword>
<dbReference type="InterPro" id="IPR025513">
    <property type="entry name" value="DUF4401"/>
</dbReference>
<name>A0AAQ1YLK7_HAEHA</name>